<name>A0ABQ0U7H5_9GAMM</name>
<keyword evidence="3" id="KW-1185">Reference proteome</keyword>
<proteinExistence type="predicted"/>
<dbReference type="Pfam" id="PF12680">
    <property type="entry name" value="SnoaL_2"/>
    <property type="match status" value="1"/>
</dbReference>
<feature type="domain" description="SnoaL-like" evidence="1">
    <location>
        <begin position="13"/>
        <end position="116"/>
    </location>
</feature>
<dbReference type="Gene3D" id="3.10.450.50">
    <property type="match status" value="1"/>
</dbReference>
<evidence type="ECO:0000313" key="2">
    <source>
        <dbReference type="EMBL" id="GEK74433.1"/>
    </source>
</evidence>
<reference evidence="2 3" key="1">
    <citation type="submission" date="2019-07" db="EMBL/GenBank/DDBJ databases">
        <title>Whole genome shotgun sequence of Halomonas halophila NBRC 102604.</title>
        <authorList>
            <person name="Hosoyama A."/>
            <person name="Uohara A."/>
            <person name="Ohji S."/>
            <person name="Ichikawa N."/>
        </authorList>
    </citation>
    <scope>NUCLEOTIDE SEQUENCE [LARGE SCALE GENOMIC DNA]</scope>
    <source>
        <strain evidence="2 3">NBRC 102604</strain>
    </source>
</reference>
<protein>
    <submittedName>
        <fullName evidence="2">Transcriptional regulator</fullName>
    </submittedName>
</protein>
<dbReference type="Proteomes" id="UP000321121">
    <property type="component" value="Unassembled WGS sequence"/>
</dbReference>
<evidence type="ECO:0000313" key="3">
    <source>
        <dbReference type="Proteomes" id="UP000321121"/>
    </source>
</evidence>
<dbReference type="InterPro" id="IPR032710">
    <property type="entry name" value="NTF2-like_dom_sf"/>
</dbReference>
<evidence type="ECO:0000259" key="1">
    <source>
        <dbReference type="Pfam" id="PF12680"/>
    </source>
</evidence>
<dbReference type="InterPro" id="IPR037401">
    <property type="entry name" value="SnoaL-like"/>
</dbReference>
<gene>
    <name evidence="2" type="ORF">HHA04nite_29770</name>
</gene>
<dbReference type="RefSeq" id="WP_146910109.1">
    <property type="nucleotide sequence ID" value="NZ_BJUS01000045.1"/>
</dbReference>
<organism evidence="2 3">
    <name type="scientific">Halomonas halophila</name>
    <dbReference type="NCBI Taxonomy" id="29573"/>
    <lineage>
        <taxon>Bacteria</taxon>
        <taxon>Pseudomonadati</taxon>
        <taxon>Pseudomonadota</taxon>
        <taxon>Gammaproteobacteria</taxon>
        <taxon>Oceanospirillales</taxon>
        <taxon>Halomonadaceae</taxon>
        <taxon>Halomonas</taxon>
    </lineage>
</organism>
<comment type="caution">
    <text evidence="2">The sequence shown here is derived from an EMBL/GenBank/DDBJ whole genome shotgun (WGS) entry which is preliminary data.</text>
</comment>
<dbReference type="SUPFAM" id="SSF54427">
    <property type="entry name" value="NTF2-like"/>
    <property type="match status" value="1"/>
</dbReference>
<dbReference type="EMBL" id="BJUS01000045">
    <property type="protein sequence ID" value="GEK74433.1"/>
    <property type="molecule type" value="Genomic_DNA"/>
</dbReference>
<accession>A0ABQ0U7H5</accession>
<sequence>MSPDPDLEAFCAFYNKLDKSCTKNLYKIYTPDVSFADPLHHIDGLPALEAYFATLYENVTACRFVFHDHQRQGDTAFVTWTMHLAHRRLDGGREITVEGASRLLFAGDDTGRVREHRDYFDAGALLYERVPLLGTAIRWLKRRAGG</sequence>